<dbReference type="GO" id="GO:0005783">
    <property type="term" value="C:endoplasmic reticulum"/>
    <property type="evidence" value="ECO:0007669"/>
    <property type="project" value="TreeGrafter"/>
</dbReference>
<sequence length="520" mass="57460">MPMRFSRTIFIPLIAFPILIATHGFQNKNPEASLVEHIVGTSWLHFLFEVSLTVYIVFLGVHGMRRTSANPVAESLNQLTAKEKETMLKEWKPEPLVSTAFVKSVQRIESLRPKIVCEGKVGKYVVSGGKKYLNLASYNFLNLIGNTTLEETAKAAIRKYGVGSCGPRGFYGTVDVHLELEEKLARFMGCEEAILYSYGTATISSAIPAYSKRGDLIFVDEGANYAIQQGLTVSRSNIKYFRHNDMDHLESLLEDLHRQNQIALNKPKRKFFDRDDVDHPSRRRVFVVVEGLYANYGDLCPLPQLIALKRKYKFRIFLDETFSVGTVGGTGRGVTEHFNIPQASIDLVTGSLEHALGSTGGFCCGSSFVVDHQRLSGVGYCFSASLPPLLAASASKALDLIDKNTALFEQLKTKSELMHKSLSRINGLTVGSWNGSPIQHLRLQKSTGSHQSDSELLNAITNKVLESGKTLFLTSKYAPDETIAPLPSIRVLVNADMSQEELISAADELDQAVRNVLGHA</sequence>
<dbReference type="SUPFAM" id="SSF53383">
    <property type="entry name" value="PLP-dependent transferases"/>
    <property type="match status" value="1"/>
</dbReference>
<dbReference type="InterPro" id="IPR015424">
    <property type="entry name" value="PyrdxlP-dep_Trfase"/>
</dbReference>
<name>A0A1W0WM72_HYPEX</name>
<evidence type="ECO:0000259" key="14">
    <source>
        <dbReference type="Pfam" id="PF00155"/>
    </source>
</evidence>
<evidence type="ECO:0000313" key="15">
    <source>
        <dbReference type="EMBL" id="OQV16257.1"/>
    </source>
</evidence>
<feature type="domain" description="Aminotransferase class I/classII large" evidence="14">
    <location>
        <begin position="131"/>
        <end position="507"/>
    </location>
</feature>
<comment type="pathway">
    <text evidence="3">Sphingolipid metabolism.</text>
</comment>
<evidence type="ECO:0000256" key="3">
    <source>
        <dbReference type="ARBA" id="ARBA00004991"/>
    </source>
</evidence>
<evidence type="ECO:0000256" key="10">
    <source>
        <dbReference type="ARBA" id="ARBA00023315"/>
    </source>
</evidence>
<keyword evidence="10" id="KW-0012">Acyltransferase</keyword>
<evidence type="ECO:0000256" key="11">
    <source>
        <dbReference type="ARBA" id="ARBA00041066"/>
    </source>
</evidence>
<comment type="similarity">
    <text evidence="4">Belongs to the class-II pyridoxal-phosphate-dependent aminotransferase family.</text>
</comment>
<comment type="caution">
    <text evidence="15">The sequence shown here is derived from an EMBL/GenBank/DDBJ whole genome shotgun (WGS) entry which is preliminary data.</text>
</comment>
<organism evidence="15 16">
    <name type="scientific">Hypsibius exemplaris</name>
    <name type="common">Freshwater tardigrade</name>
    <dbReference type="NCBI Taxonomy" id="2072580"/>
    <lineage>
        <taxon>Eukaryota</taxon>
        <taxon>Metazoa</taxon>
        <taxon>Ecdysozoa</taxon>
        <taxon>Tardigrada</taxon>
        <taxon>Eutardigrada</taxon>
        <taxon>Parachela</taxon>
        <taxon>Hypsibioidea</taxon>
        <taxon>Hypsibiidae</taxon>
        <taxon>Hypsibius</taxon>
    </lineage>
</organism>
<protein>
    <recommendedName>
        <fullName evidence="11">Serine palmitoyltransferase 1</fullName>
        <ecNumber evidence="5">2.3.1.50</ecNumber>
    </recommendedName>
    <alternativeName>
        <fullName evidence="12">Long chain base biosynthesis protein 1</fullName>
    </alternativeName>
    <alternativeName>
        <fullName evidence="13">Serine-palmitoyl-CoA transferase 1</fullName>
    </alternativeName>
</protein>
<evidence type="ECO:0000256" key="13">
    <source>
        <dbReference type="ARBA" id="ARBA00042649"/>
    </source>
</evidence>
<dbReference type="PANTHER" id="PTHR13693:SF2">
    <property type="entry name" value="SERINE PALMITOYLTRANSFERASE 1"/>
    <property type="match status" value="1"/>
</dbReference>
<keyword evidence="7" id="KW-0663">Pyridoxal phosphate</keyword>
<evidence type="ECO:0000256" key="12">
    <source>
        <dbReference type="ARBA" id="ARBA00041765"/>
    </source>
</evidence>
<evidence type="ECO:0000256" key="4">
    <source>
        <dbReference type="ARBA" id="ARBA00008392"/>
    </source>
</evidence>
<dbReference type="GO" id="GO:0046513">
    <property type="term" value="P:ceramide biosynthetic process"/>
    <property type="evidence" value="ECO:0007669"/>
    <property type="project" value="TreeGrafter"/>
</dbReference>
<reference evidence="16" key="1">
    <citation type="submission" date="2017-01" db="EMBL/GenBank/DDBJ databases">
        <title>Comparative genomics of anhydrobiosis in the tardigrade Hypsibius dujardini.</title>
        <authorList>
            <person name="Yoshida Y."/>
            <person name="Koutsovoulos G."/>
            <person name="Laetsch D."/>
            <person name="Stevens L."/>
            <person name="Kumar S."/>
            <person name="Horikawa D."/>
            <person name="Ishino K."/>
            <person name="Komine S."/>
            <person name="Tomita M."/>
            <person name="Blaxter M."/>
            <person name="Arakawa K."/>
        </authorList>
    </citation>
    <scope>NUCLEOTIDE SEQUENCE [LARGE SCALE GENOMIC DNA]</scope>
    <source>
        <strain evidence="16">Z151</strain>
    </source>
</reference>
<comment type="cofactor">
    <cofactor evidence="1">
        <name>pyridoxal 5'-phosphate</name>
        <dbReference type="ChEBI" id="CHEBI:597326"/>
    </cofactor>
</comment>
<evidence type="ECO:0000313" key="16">
    <source>
        <dbReference type="Proteomes" id="UP000192578"/>
    </source>
</evidence>
<dbReference type="AlphaFoldDB" id="A0A1W0WM72"/>
<proteinExistence type="inferred from homology"/>
<accession>A0A1W0WM72</accession>
<keyword evidence="9" id="KW-0443">Lipid metabolism</keyword>
<dbReference type="InterPro" id="IPR050087">
    <property type="entry name" value="AON_synthase_class-II"/>
</dbReference>
<evidence type="ECO:0000256" key="5">
    <source>
        <dbReference type="ARBA" id="ARBA00013220"/>
    </source>
</evidence>
<dbReference type="Proteomes" id="UP000192578">
    <property type="component" value="Unassembled WGS sequence"/>
</dbReference>
<dbReference type="FunFam" id="3.40.640.10:FF:000049">
    <property type="entry name" value="serine palmitoyltransferase 1 isoform X1"/>
    <property type="match status" value="1"/>
</dbReference>
<evidence type="ECO:0000256" key="1">
    <source>
        <dbReference type="ARBA" id="ARBA00001933"/>
    </source>
</evidence>
<dbReference type="Gene3D" id="3.40.640.10">
    <property type="entry name" value="Type I PLP-dependent aspartate aminotransferase-like (Major domain)"/>
    <property type="match status" value="1"/>
</dbReference>
<gene>
    <name evidence="15" type="ORF">BV898_09566</name>
</gene>
<dbReference type="OrthoDB" id="3168162at2759"/>
<evidence type="ECO:0000256" key="2">
    <source>
        <dbReference type="ARBA" id="ARBA00004760"/>
    </source>
</evidence>
<dbReference type="EMBL" id="MTYJ01000076">
    <property type="protein sequence ID" value="OQV16257.1"/>
    <property type="molecule type" value="Genomic_DNA"/>
</dbReference>
<dbReference type="InterPro" id="IPR015422">
    <property type="entry name" value="PyrdxlP-dep_Trfase_small"/>
</dbReference>
<keyword evidence="6" id="KW-0808">Transferase</keyword>
<dbReference type="PANTHER" id="PTHR13693">
    <property type="entry name" value="CLASS II AMINOTRANSFERASE/8-AMINO-7-OXONONANOATE SYNTHASE"/>
    <property type="match status" value="1"/>
</dbReference>
<dbReference type="GO" id="GO:0004758">
    <property type="term" value="F:serine C-palmitoyltransferase activity"/>
    <property type="evidence" value="ECO:0007669"/>
    <property type="project" value="UniProtKB-EC"/>
</dbReference>
<dbReference type="GO" id="GO:0016020">
    <property type="term" value="C:membrane"/>
    <property type="evidence" value="ECO:0007669"/>
    <property type="project" value="GOC"/>
</dbReference>
<evidence type="ECO:0000256" key="8">
    <source>
        <dbReference type="ARBA" id="ARBA00022919"/>
    </source>
</evidence>
<keyword evidence="16" id="KW-1185">Reference proteome</keyword>
<dbReference type="GO" id="GO:0030170">
    <property type="term" value="F:pyridoxal phosphate binding"/>
    <property type="evidence" value="ECO:0007669"/>
    <property type="project" value="InterPro"/>
</dbReference>
<evidence type="ECO:0000256" key="9">
    <source>
        <dbReference type="ARBA" id="ARBA00023098"/>
    </source>
</evidence>
<evidence type="ECO:0000256" key="6">
    <source>
        <dbReference type="ARBA" id="ARBA00022679"/>
    </source>
</evidence>
<dbReference type="Gene3D" id="3.90.1150.10">
    <property type="entry name" value="Aspartate Aminotransferase, domain 1"/>
    <property type="match status" value="1"/>
</dbReference>
<dbReference type="InterPro" id="IPR015421">
    <property type="entry name" value="PyrdxlP-dep_Trfase_major"/>
</dbReference>
<dbReference type="EC" id="2.3.1.50" evidence="5"/>
<keyword evidence="8" id="KW-0746">Sphingolipid metabolism</keyword>
<dbReference type="InterPro" id="IPR004839">
    <property type="entry name" value="Aminotransferase_I/II_large"/>
</dbReference>
<evidence type="ECO:0000256" key="7">
    <source>
        <dbReference type="ARBA" id="ARBA00022898"/>
    </source>
</evidence>
<dbReference type="Pfam" id="PF00155">
    <property type="entry name" value="Aminotran_1_2"/>
    <property type="match status" value="1"/>
</dbReference>
<dbReference type="GO" id="GO:0046512">
    <property type="term" value="P:sphingosine biosynthetic process"/>
    <property type="evidence" value="ECO:0007669"/>
    <property type="project" value="TreeGrafter"/>
</dbReference>
<comment type="pathway">
    <text evidence="2">Lipid metabolism; sphingolipid metabolism.</text>
</comment>